<gene>
    <name evidence="1" type="ORF">B1B_12964</name>
</gene>
<evidence type="ECO:0000313" key="1">
    <source>
        <dbReference type="EMBL" id="EQD45664.1"/>
    </source>
</evidence>
<dbReference type="AlphaFoldDB" id="T1AYD5"/>
<dbReference type="InterPro" id="IPR015928">
    <property type="entry name" value="Aconitase/3IPM_dehydase_swvl"/>
</dbReference>
<dbReference type="EMBL" id="AUZY01008525">
    <property type="protein sequence ID" value="EQD45664.1"/>
    <property type="molecule type" value="Genomic_DNA"/>
</dbReference>
<protein>
    <submittedName>
        <fullName evidence="1">3-isopropylmalate dehydratase, small subunit</fullName>
    </submittedName>
</protein>
<dbReference type="Gene3D" id="3.20.19.10">
    <property type="entry name" value="Aconitase, domain 4"/>
    <property type="match status" value="1"/>
</dbReference>
<accession>T1AYD5</accession>
<proteinExistence type="predicted"/>
<organism evidence="1">
    <name type="scientific">mine drainage metagenome</name>
    <dbReference type="NCBI Taxonomy" id="410659"/>
    <lineage>
        <taxon>unclassified sequences</taxon>
        <taxon>metagenomes</taxon>
        <taxon>ecological metagenomes</taxon>
    </lineage>
</organism>
<reference evidence="1" key="2">
    <citation type="journal article" date="2014" name="ISME J.">
        <title>Microbial stratification in low pH oxic and suboxic macroscopic growths along an acid mine drainage.</title>
        <authorList>
            <person name="Mendez-Garcia C."/>
            <person name="Mesa V."/>
            <person name="Sprenger R.R."/>
            <person name="Richter M."/>
            <person name="Diez M.S."/>
            <person name="Solano J."/>
            <person name="Bargiela R."/>
            <person name="Golyshina O.V."/>
            <person name="Manteca A."/>
            <person name="Ramos J.L."/>
            <person name="Gallego J.R."/>
            <person name="Llorente I."/>
            <person name="Martins Dos Santos V.A."/>
            <person name="Jensen O.N."/>
            <person name="Pelaez A.I."/>
            <person name="Sanchez J."/>
            <person name="Ferrer M."/>
        </authorList>
    </citation>
    <scope>NUCLEOTIDE SEQUENCE</scope>
</reference>
<sequence>MGPPLKGRVWCVGDDLDTDQLIAGKYLTIIDPELLKRHVLENVEPRFSQKARVGDLLVGGINFGCG</sequence>
<name>T1AYD5_9ZZZZ</name>
<feature type="non-terminal residue" evidence="1">
    <location>
        <position position="66"/>
    </location>
</feature>
<dbReference type="SUPFAM" id="SSF52016">
    <property type="entry name" value="LeuD/IlvD-like"/>
    <property type="match status" value="1"/>
</dbReference>
<comment type="caution">
    <text evidence="1">The sequence shown here is derived from an EMBL/GenBank/DDBJ whole genome shotgun (WGS) entry which is preliminary data.</text>
</comment>
<reference evidence="1" key="1">
    <citation type="submission" date="2013-08" db="EMBL/GenBank/DDBJ databases">
        <authorList>
            <person name="Mendez C."/>
            <person name="Richter M."/>
            <person name="Ferrer M."/>
            <person name="Sanchez J."/>
        </authorList>
    </citation>
    <scope>NUCLEOTIDE SEQUENCE</scope>
</reference>